<keyword evidence="3" id="KW-1185">Reference proteome</keyword>
<protein>
    <submittedName>
        <fullName evidence="2">Uncharacterized protein</fullName>
    </submittedName>
</protein>
<name>A0AAQ3P9P0_VIGMU</name>
<organism evidence="2 3">
    <name type="scientific">Vigna mungo</name>
    <name type="common">Black gram</name>
    <name type="synonym">Phaseolus mungo</name>
    <dbReference type="NCBI Taxonomy" id="3915"/>
    <lineage>
        <taxon>Eukaryota</taxon>
        <taxon>Viridiplantae</taxon>
        <taxon>Streptophyta</taxon>
        <taxon>Embryophyta</taxon>
        <taxon>Tracheophyta</taxon>
        <taxon>Spermatophyta</taxon>
        <taxon>Magnoliopsida</taxon>
        <taxon>eudicotyledons</taxon>
        <taxon>Gunneridae</taxon>
        <taxon>Pentapetalae</taxon>
        <taxon>rosids</taxon>
        <taxon>fabids</taxon>
        <taxon>Fabales</taxon>
        <taxon>Fabaceae</taxon>
        <taxon>Papilionoideae</taxon>
        <taxon>50 kb inversion clade</taxon>
        <taxon>NPAAA clade</taxon>
        <taxon>indigoferoid/millettioid clade</taxon>
        <taxon>Phaseoleae</taxon>
        <taxon>Vigna</taxon>
    </lineage>
</organism>
<dbReference type="AlphaFoldDB" id="A0AAQ3P9P0"/>
<reference evidence="2 3" key="1">
    <citation type="journal article" date="2023" name="Life. Sci Alliance">
        <title>Evolutionary insights into 3D genome organization and epigenetic landscape of Vigna mungo.</title>
        <authorList>
            <person name="Junaid A."/>
            <person name="Singh B."/>
            <person name="Bhatia S."/>
        </authorList>
    </citation>
    <scope>NUCLEOTIDE SEQUENCE [LARGE SCALE GENOMIC DNA]</scope>
    <source>
        <strain evidence="2">Urdbean</strain>
    </source>
</reference>
<dbReference type="Proteomes" id="UP001374535">
    <property type="component" value="Chromosome 1"/>
</dbReference>
<dbReference type="EMBL" id="CP144700">
    <property type="protein sequence ID" value="WVZ24420.1"/>
    <property type="molecule type" value="Genomic_DNA"/>
</dbReference>
<feature type="region of interest" description="Disordered" evidence="1">
    <location>
        <begin position="1"/>
        <end position="37"/>
    </location>
</feature>
<gene>
    <name evidence="2" type="ORF">V8G54_002964</name>
</gene>
<evidence type="ECO:0000313" key="3">
    <source>
        <dbReference type="Proteomes" id="UP001374535"/>
    </source>
</evidence>
<accession>A0AAQ3P9P0</accession>
<proteinExistence type="predicted"/>
<evidence type="ECO:0000256" key="1">
    <source>
        <dbReference type="SAM" id="MobiDB-lite"/>
    </source>
</evidence>
<evidence type="ECO:0000313" key="2">
    <source>
        <dbReference type="EMBL" id="WVZ24420.1"/>
    </source>
</evidence>
<sequence>MKSENRGRKKGLIDESVPPGEEEAGLNSDRIDLGNASDVADSDGVEHFEGFLVDLDVIGVDGGDVGDEVHALFALLLLQLGRDATNSALLNALHEMSGEACDLVPKSL</sequence>